<dbReference type="GeneID" id="86065113"/>
<keyword evidence="8" id="KW-1185">Reference proteome</keyword>
<proteinExistence type="predicted"/>
<dbReference type="AlphaFoldDB" id="A0A2V3XV87"/>
<accession>A0A2V3XV87</accession>
<dbReference type="CDD" id="cd09898">
    <property type="entry name" value="H3TH_53EXO"/>
    <property type="match status" value="1"/>
</dbReference>
<evidence type="ECO:0000256" key="5">
    <source>
        <dbReference type="ARBA" id="ARBA00050026"/>
    </source>
</evidence>
<evidence type="ECO:0000313" key="8">
    <source>
        <dbReference type="Proteomes" id="UP000248057"/>
    </source>
</evidence>
<dbReference type="GO" id="GO:0033567">
    <property type="term" value="P:DNA replication, Okazaki fragment processing"/>
    <property type="evidence" value="ECO:0007669"/>
    <property type="project" value="InterPro"/>
</dbReference>
<dbReference type="InterPro" id="IPR038969">
    <property type="entry name" value="FEN"/>
</dbReference>
<dbReference type="GO" id="GO:0008409">
    <property type="term" value="F:5'-3' exonuclease activity"/>
    <property type="evidence" value="ECO:0007669"/>
    <property type="project" value="InterPro"/>
</dbReference>
<dbReference type="InterPro" id="IPR020046">
    <property type="entry name" value="5-3_exonucl_a-hlix_arch_N"/>
</dbReference>
<keyword evidence="1" id="KW-0540">Nuclease</keyword>
<evidence type="ECO:0000256" key="2">
    <source>
        <dbReference type="ARBA" id="ARBA00022801"/>
    </source>
</evidence>
<keyword evidence="2" id="KW-0378">Hydrolase</keyword>
<dbReference type="EMBL" id="QJKD01000033">
    <property type="protein sequence ID" value="PXX42989.1"/>
    <property type="molecule type" value="Genomic_DNA"/>
</dbReference>
<dbReference type="GO" id="GO:0003677">
    <property type="term" value="F:DNA binding"/>
    <property type="evidence" value="ECO:0007669"/>
    <property type="project" value="UniProtKB-KW"/>
</dbReference>
<dbReference type="Gene3D" id="3.40.50.1010">
    <property type="entry name" value="5'-nuclease"/>
    <property type="match status" value="1"/>
</dbReference>
<dbReference type="InterPro" id="IPR020045">
    <property type="entry name" value="DNA_polI_H3TH"/>
</dbReference>
<organism evidence="7 8">
    <name type="scientific">Hungatella effluvii</name>
    <dbReference type="NCBI Taxonomy" id="1096246"/>
    <lineage>
        <taxon>Bacteria</taxon>
        <taxon>Bacillati</taxon>
        <taxon>Bacillota</taxon>
        <taxon>Clostridia</taxon>
        <taxon>Lachnospirales</taxon>
        <taxon>Lachnospiraceae</taxon>
        <taxon>Hungatella</taxon>
    </lineage>
</organism>
<dbReference type="SMART" id="SM00279">
    <property type="entry name" value="HhH2"/>
    <property type="match status" value="1"/>
</dbReference>
<dbReference type="SMART" id="SM00475">
    <property type="entry name" value="53EXOc"/>
    <property type="match status" value="1"/>
</dbReference>
<dbReference type="InterPro" id="IPR036279">
    <property type="entry name" value="5-3_exonuclease_C_sf"/>
</dbReference>
<reference evidence="7 8" key="1">
    <citation type="submission" date="2018-05" db="EMBL/GenBank/DDBJ databases">
        <title>Genomic Encyclopedia of Type Strains, Phase IV (KMG-IV): sequencing the most valuable type-strain genomes for metagenomic binning, comparative biology and taxonomic classification.</title>
        <authorList>
            <person name="Goeker M."/>
        </authorList>
    </citation>
    <scope>NUCLEOTIDE SEQUENCE [LARGE SCALE GENOMIC DNA]</scope>
    <source>
        <strain evidence="7 8">DSM 24995</strain>
    </source>
</reference>
<gene>
    <name evidence="7" type="ORF">DFR60_13315</name>
</gene>
<evidence type="ECO:0000256" key="3">
    <source>
        <dbReference type="ARBA" id="ARBA00023125"/>
    </source>
</evidence>
<dbReference type="PANTHER" id="PTHR42646:SF2">
    <property type="entry name" value="5'-3' EXONUCLEASE FAMILY PROTEIN"/>
    <property type="match status" value="1"/>
</dbReference>
<comment type="function">
    <text evidence="4">5'-3' exonuclease acting preferentially on double-stranded DNA.</text>
</comment>
<dbReference type="SUPFAM" id="SSF47807">
    <property type="entry name" value="5' to 3' exonuclease, C-terminal subdomain"/>
    <property type="match status" value="1"/>
</dbReference>
<dbReference type="PANTHER" id="PTHR42646">
    <property type="entry name" value="FLAP ENDONUCLEASE XNI"/>
    <property type="match status" value="1"/>
</dbReference>
<dbReference type="Proteomes" id="UP000248057">
    <property type="component" value="Unassembled WGS sequence"/>
</dbReference>
<protein>
    <recommendedName>
        <fullName evidence="5">5'-3' exonuclease</fullName>
    </recommendedName>
</protein>
<evidence type="ECO:0000256" key="4">
    <source>
        <dbReference type="ARBA" id="ARBA00049957"/>
    </source>
</evidence>
<evidence type="ECO:0000256" key="1">
    <source>
        <dbReference type="ARBA" id="ARBA00022722"/>
    </source>
</evidence>
<comment type="caution">
    <text evidence="7">The sequence shown here is derived from an EMBL/GenBank/DDBJ whole genome shotgun (WGS) entry which is preliminary data.</text>
</comment>
<dbReference type="SUPFAM" id="SSF88723">
    <property type="entry name" value="PIN domain-like"/>
    <property type="match status" value="1"/>
</dbReference>
<dbReference type="Pfam" id="PF01367">
    <property type="entry name" value="5_3_exonuc"/>
    <property type="match status" value="1"/>
</dbReference>
<evidence type="ECO:0000313" key="7">
    <source>
        <dbReference type="EMBL" id="PXX42989.1"/>
    </source>
</evidence>
<dbReference type="InterPro" id="IPR002421">
    <property type="entry name" value="5-3_exonuclease"/>
</dbReference>
<name>A0A2V3XV87_9FIRM</name>
<keyword evidence="3" id="KW-0238">DNA-binding</keyword>
<feature type="domain" description="5'-3' exonuclease" evidence="6">
    <location>
        <begin position="2"/>
        <end position="264"/>
    </location>
</feature>
<dbReference type="CDD" id="cd09859">
    <property type="entry name" value="PIN_53EXO"/>
    <property type="match status" value="1"/>
</dbReference>
<dbReference type="FunFam" id="1.10.150.20:FF:000003">
    <property type="entry name" value="DNA polymerase I"/>
    <property type="match status" value="1"/>
</dbReference>
<evidence type="ECO:0000259" key="6">
    <source>
        <dbReference type="SMART" id="SM00475"/>
    </source>
</evidence>
<dbReference type="RefSeq" id="WP_110326873.1">
    <property type="nucleotide sequence ID" value="NZ_QJKD01000033.1"/>
</dbReference>
<dbReference type="Gene3D" id="1.10.150.20">
    <property type="entry name" value="5' to 3' exonuclease, C-terminal subdomain"/>
    <property type="match status" value="1"/>
</dbReference>
<dbReference type="InterPro" id="IPR029060">
    <property type="entry name" value="PIN-like_dom_sf"/>
</dbReference>
<sequence>MDKLLIIDGTNLLFQMFYGMPSRIINKDGKAIQGTLGFIGAAIKIIKMAAPTHLVILFDGEHPNARTELLAEYKANRPDYSLVAEEDNPFSQIDDVYRALTFMNIRHTEVQKVETDDVIASYAYTYGEQMPIVISSFDSDFFQLINDNVKILRYRGKNTIICDTTYVKEKLNITPHQYADFKSLTGDNADNIKGADKVGPKTAALLLHEFGDLESILTNAESITRPTIQKSILNNTIRLRNNYKLIKLDANATLPFHKKDLKYDYSGITTNEVLSGIGLR</sequence>
<dbReference type="Pfam" id="PF02739">
    <property type="entry name" value="5_3_exonuc_N"/>
    <property type="match status" value="1"/>
</dbReference>
<dbReference type="GO" id="GO:0017108">
    <property type="term" value="F:5'-flap endonuclease activity"/>
    <property type="evidence" value="ECO:0007669"/>
    <property type="project" value="InterPro"/>
</dbReference>
<dbReference type="InterPro" id="IPR008918">
    <property type="entry name" value="HhH2"/>
</dbReference>